<gene>
    <name evidence="5" type="ORF">PAC_17312</name>
</gene>
<proteinExistence type="predicted"/>
<feature type="region of interest" description="Disordered" evidence="2">
    <location>
        <begin position="909"/>
        <end position="929"/>
    </location>
</feature>
<feature type="compositionally biased region" description="Basic and acidic residues" evidence="2">
    <location>
        <begin position="909"/>
        <end position="922"/>
    </location>
</feature>
<dbReference type="PANTHER" id="PTHR10039:SF5">
    <property type="entry name" value="NACHT DOMAIN-CONTAINING PROTEIN"/>
    <property type="match status" value="1"/>
</dbReference>
<sequence>MDPLSAFGLAASIVQFIDFTDTLFSGTFEIFKSATGNTKANFDLMTVTNDLNSLNQDLRSSLAKATSAGKSLSKADIELDDICKSCSDVAGQLIRALERLKTQKEHRLWASFQKALLTVWTENDVKTLGKQLQTFRMQISLRISASLHQQVESIQAKQSSHGQLLSKSLQVTQELSQSLLKQMDQNSRWQAKVIDTIRNSTGPQNPMWDARGLTSDAEDQFNFYKSYADRFQASLLQSLSFTDRTRRSDGVSYPHPETFEFIFSPTAEPKSPKFMGFLQSDQKLFWITGKPAAGKSTLMKLISDDPRTVLYLKSWAADKPLFVSRFYFWCAGTEMQMSQEGLIRTLLYEALERLPHLAPIVFSDRMETFVLLGSIAAWGGQWDMAELLASFDRLVREVTKSSKMFILIDGLDEFKGDYASQVQLLEFIHGLLSSNVKICVSSRPWNVFTDAFHARPSLKIEDFTYPDIQHYTTSNLSKNLGFVALQRGDPEVASSLIENIATKACGVFLWVVLVVQSLLEGLTDGERLSDLQRRLDAVPADLETLFWQILKSVDFERISQLFQIVEESLKWRGTIMEELNVIELSFADEEDPEFCFKIPTLPMNPDTLASRASIMSRRLNACGKGLLELQRRPRQPLAVAKVGYLHRTVKEFILSIRVWDNICRATKSSFNPAERLAISMVASFKTMDTGDTFPNLKDAFPNFWSWDRLTTSMVDISDYYTASSRMNYRLLDELGKAAGVMIDRGAPSYSFVYQRLSALTTSDPDPEPFLHLAVKLQLHLYVKHHAIRLHETRKTDILVSLFRAAVEYRVGIRGVQFEPPSRKTIDVFLELEVDPNARMKSTARPVLGNSLTIWQKVCSDNNMGANILESFLRHGANPFIPQISSNLYFVDHRNESLLKLLEVKREEAKKKGLKWDETESGKSKSSSNKGSIFSYKRIFRRRTRVRPESAL</sequence>
<evidence type="ECO:0000259" key="3">
    <source>
        <dbReference type="Pfam" id="PF24883"/>
    </source>
</evidence>
<keyword evidence="1" id="KW-0677">Repeat</keyword>
<organism evidence="5 6">
    <name type="scientific">Phialocephala subalpina</name>
    <dbReference type="NCBI Taxonomy" id="576137"/>
    <lineage>
        <taxon>Eukaryota</taxon>
        <taxon>Fungi</taxon>
        <taxon>Dikarya</taxon>
        <taxon>Ascomycota</taxon>
        <taxon>Pezizomycotina</taxon>
        <taxon>Leotiomycetes</taxon>
        <taxon>Helotiales</taxon>
        <taxon>Mollisiaceae</taxon>
        <taxon>Phialocephala</taxon>
        <taxon>Phialocephala fortinii species complex</taxon>
    </lineage>
</organism>
<keyword evidence="6" id="KW-1185">Reference proteome</keyword>
<dbReference type="InterPro" id="IPR056884">
    <property type="entry name" value="NPHP3-like_N"/>
</dbReference>
<dbReference type="OrthoDB" id="3474387at2759"/>
<dbReference type="Pfam" id="PF25053">
    <property type="entry name" value="DUF7791"/>
    <property type="match status" value="1"/>
</dbReference>
<dbReference type="PANTHER" id="PTHR10039">
    <property type="entry name" value="AMELOGENIN"/>
    <property type="match status" value="1"/>
</dbReference>
<dbReference type="SUPFAM" id="SSF52540">
    <property type="entry name" value="P-loop containing nucleoside triphosphate hydrolases"/>
    <property type="match status" value="1"/>
</dbReference>
<evidence type="ECO:0000259" key="4">
    <source>
        <dbReference type="Pfam" id="PF25053"/>
    </source>
</evidence>
<evidence type="ECO:0000256" key="2">
    <source>
        <dbReference type="SAM" id="MobiDB-lite"/>
    </source>
</evidence>
<dbReference type="AlphaFoldDB" id="A0A1L7XQU1"/>
<evidence type="ECO:0000313" key="6">
    <source>
        <dbReference type="Proteomes" id="UP000184330"/>
    </source>
</evidence>
<evidence type="ECO:0000256" key="1">
    <source>
        <dbReference type="ARBA" id="ARBA00022737"/>
    </source>
</evidence>
<dbReference type="InterPro" id="IPR056693">
    <property type="entry name" value="DUF7791"/>
</dbReference>
<feature type="domain" description="Nephrocystin 3-like N-terminal" evidence="3">
    <location>
        <begin position="271"/>
        <end position="443"/>
    </location>
</feature>
<name>A0A1L7XQU1_9HELO</name>
<dbReference type="Proteomes" id="UP000184330">
    <property type="component" value="Unassembled WGS sequence"/>
</dbReference>
<protein>
    <submittedName>
        <fullName evidence="5">Uncharacterized protein</fullName>
    </submittedName>
</protein>
<dbReference type="STRING" id="576137.A0A1L7XQU1"/>
<feature type="domain" description="DUF7791" evidence="4">
    <location>
        <begin position="556"/>
        <end position="689"/>
    </location>
</feature>
<dbReference type="Pfam" id="PF24883">
    <property type="entry name" value="NPHP3_N"/>
    <property type="match status" value="1"/>
</dbReference>
<dbReference type="EMBL" id="FJOG01000044">
    <property type="protein sequence ID" value="CZR67413.1"/>
    <property type="molecule type" value="Genomic_DNA"/>
</dbReference>
<dbReference type="InterPro" id="IPR027417">
    <property type="entry name" value="P-loop_NTPase"/>
</dbReference>
<accession>A0A1L7XQU1</accession>
<dbReference type="Gene3D" id="3.40.50.300">
    <property type="entry name" value="P-loop containing nucleotide triphosphate hydrolases"/>
    <property type="match status" value="1"/>
</dbReference>
<evidence type="ECO:0000313" key="5">
    <source>
        <dbReference type="EMBL" id="CZR67413.1"/>
    </source>
</evidence>
<reference evidence="5 6" key="1">
    <citation type="submission" date="2016-03" db="EMBL/GenBank/DDBJ databases">
        <authorList>
            <person name="Ploux O."/>
        </authorList>
    </citation>
    <scope>NUCLEOTIDE SEQUENCE [LARGE SCALE GENOMIC DNA]</scope>
    <source>
        <strain evidence="5 6">UAMH 11012</strain>
    </source>
</reference>